<dbReference type="InterPro" id="IPR045127">
    <property type="entry name" value="TAF11-like"/>
</dbReference>
<feature type="compositionally biased region" description="Low complexity" evidence="6">
    <location>
        <begin position="12"/>
        <end position="29"/>
    </location>
</feature>
<evidence type="ECO:0000259" key="7">
    <source>
        <dbReference type="Pfam" id="PF04719"/>
    </source>
</evidence>
<dbReference type="Pfam" id="PF04719">
    <property type="entry name" value="TAFII28"/>
    <property type="match status" value="1"/>
</dbReference>
<dbReference type="Gene3D" id="1.10.20.10">
    <property type="entry name" value="Histone, subunit A"/>
    <property type="match status" value="1"/>
</dbReference>
<feature type="compositionally biased region" description="Basic residues" evidence="6">
    <location>
        <begin position="1"/>
        <end position="10"/>
    </location>
</feature>
<evidence type="ECO:0000256" key="5">
    <source>
        <dbReference type="ARBA" id="ARBA00023242"/>
    </source>
</evidence>
<dbReference type="CDD" id="cd08048">
    <property type="entry name" value="HFD_TAF11"/>
    <property type="match status" value="1"/>
</dbReference>
<keyword evidence="4" id="KW-0804">Transcription</keyword>
<keyword evidence="5" id="KW-0539">Nucleus</keyword>
<dbReference type="InterPro" id="IPR006809">
    <property type="entry name" value="TAFII28_dom"/>
</dbReference>
<dbReference type="PANTHER" id="PTHR13218">
    <property type="entry name" value="TRANSCRIPTION INITIATION FACTOR TFIID SUBUNIT 11-RELATED"/>
    <property type="match status" value="1"/>
</dbReference>
<proteinExistence type="inferred from homology"/>
<evidence type="ECO:0000256" key="6">
    <source>
        <dbReference type="SAM" id="MobiDB-lite"/>
    </source>
</evidence>
<feature type="region of interest" description="Disordered" evidence="6">
    <location>
        <begin position="83"/>
        <end position="121"/>
    </location>
</feature>
<comment type="subcellular location">
    <subcellularLocation>
        <location evidence="1">Nucleus</location>
    </subcellularLocation>
</comment>
<evidence type="ECO:0000256" key="1">
    <source>
        <dbReference type="ARBA" id="ARBA00004123"/>
    </source>
</evidence>
<dbReference type="SUPFAM" id="SSF47113">
    <property type="entry name" value="Histone-fold"/>
    <property type="match status" value="1"/>
</dbReference>
<sequence>MGPIAKRPRGRPPGSGRPKGRAPAAGAPRAKGRGRNSVSGDAVLASTSADATDILPDAMSLLADESAAPANVSLPWGASSVATPNLQDAPTTGAAGGVAAPAAGAPGDEEEGVDEEEDDAEEQMLQMPTATAEDREATKALLDTFSPEQLQRYEVYRRAHLPKSSIRKYLQTVVGGIVPASVGIIVGGCGKLFVGEIVEEALSFMEELGEPENTPIRPDHLREAFRRYRLAHSNSMGTHIHKKQLFRQ</sequence>
<name>A0ABQ8FLK5_9FUNG</name>
<evidence type="ECO:0000256" key="2">
    <source>
        <dbReference type="ARBA" id="ARBA00009788"/>
    </source>
</evidence>
<reference evidence="8 9" key="1">
    <citation type="submission" date="2021-02" db="EMBL/GenBank/DDBJ databases">
        <title>Variation within the Batrachochytrium salamandrivorans European outbreak.</title>
        <authorList>
            <person name="Kelly M."/>
            <person name="Pasmans F."/>
            <person name="Shea T.P."/>
            <person name="Munoz J.F."/>
            <person name="Carranza S."/>
            <person name="Cuomo C.A."/>
            <person name="Martel A."/>
        </authorList>
    </citation>
    <scope>NUCLEOTIDE SEQUENCE [LARGE SCALE GENOMIC DNA]</scope>
    <source>
        <strain evidence="8 9">AMFP18/2</strain>
    </source>
</reference>
<gene>
    <name evidence="8" type="ORF">BASA50_002384</name>
</gene>
<organism evidence="8 9">
    <name type="scientific">Batrachochytrium salamandrivorans</name>
    <dbReference type="NCBI Taxonomy" id="1357716"/>
    <lineage>
        <taxon>Eukaryota</taxon>
        <taxon>Fungi</taxon>
        <taxon>Fungi incertae sedis</taxon>
        <taxon>Chytridiomycota</taxon>
        <taxon>Chytridiomycota incertae sedis</taxon>
        <taxon>Chytridiomycetes</taxon>
        <taxon>Rhizophydiales</taxon>
        <taxon>Rhizophydiales incertae sedis</taxon>
        <taxon>Batrachochytrium</taxon>
    </lineage>
</organism>
<keyword evidence="9" id="KW-1185">Reference proteome</keyword>
<accession>A0ABQ8FLK5</accession>
<evidence type="ECO:0000256" key="4">
    <source>
        <dbReference type="ARBA" id="ARBA00023163"/>
    </source>
</evidence>
<protein>
    <recommendedName>
        <fullName evidence="7">TAFII28-like protein domain-containing protein</fullName>
    </recommendedName>
</protein>
<feature type="compositionally biased region" description="Low complexity" evidence="6">
    <location>
        <begin position="97"/>
        <end position="106"/>
    </location>
</feature>
<dbReference type="InterPro" id="IPR009072">
    <property type="entry name" value="Histone-fold"/>
</dbReference>
<dbReference type="PANTHER" id="PTHR13218:SF8">
    <property type="entry name" value="TRANSCRIPTION INITIATION FACTOR TFIID SUBUNIT 11"/>
    <property type="match status" value="1"/>
</dbReference>
<comment type="caution">
    <text evidence="8">The sequence shown here is derived from an EMBL/GenBank/DDBJ whole genome shotgun (WGS) entry which is preliminary data.</text>
</comment>
<dbReference type="EMBL" id="JAFCIX010000040">
    <property type="protein sequence ID" value="KAH6600373.1"/>
    <property type="molecule type" value="Genomic_DNA"/>
</dbReference>
<dbReference type="Proteomes" id="UP001648503">
    <property type="component" value="Unassembled WGS sequence"/>
</dbReference>
<evidence type="ECO:0000313" key="9">
    <source>
        <dbReference type="Proteomes" id="UP001648503"/>
    </source>
</evidence>
<feature type="compositionally biased region" description="Acidic residues" evidence="6">
    <location>
        <begin position="107"/>
        <end position="121"/>
    </location>
</feature>
<keyword evidence="3" id="KW-0805">Transcription regulation</keyword>
<evidence type="ECO:0000313" key="8">
    <source>
        <dbReference type="EMBL" id="KAH6600373.1"/>
    </source>
</evidence>
<feature type="region of interest" description="Disordered" evidence="6">
    <location>
        <begin position="1"/>
        <end position="43"/>
    </location>
</feature>
<evidence type="ECO:0000256" key="3">
    <source>
        <dbReference type="ARBA" id="ARBA00023015"/>
    </source>
</evidence>
<feature type="domain" description="TAFII28-like protein" evidence="7">
    <location>
        <begin position="141"/>
        <end position="227"/>
    </location>
</feature>
<comment type="similarity">
    <text evidence="2">Belongs to the TAF11 family.</text>
</comment>